<comment type="caution">
    <text evidence="1">The sequence shown here is derived from an EMBL/GenBank/DDBJ whole genome shotgun (WGS) entry which is preliminary data.</text>
</comment>
<gene>
    <name evidence="1" type="ORF">EMO89_02750</name>
</gene>
<dbReference type="RefSeq" id="WP_150380832.1">
    <property type="nucleotide sequence ID" value="NZ_RZUI01000002.1"/>
</dbReference>
<proteinExistence type="predicted"/>
<dbReference type="OrthoDB" id="3238039at2"/>
<name>A0A5M9ZW18_9BIFI</name>
<dbReference type="AlphaFoldDB" id="A0A5M9ZW18"/>
<organism evidence="1 2">
    <name type="scientific">Bifidobacterium tissieri</name>
    <dbReference type="NCBI Taxonomy" id="1630162"/>
    <lineage>
        <taxon>Bacteria</taxon>
        <taxon>Bacillati</taxon>
        <taxon>Actinomycetota</taxon>
        <taxon>Actinomycetes</taxon>
        <taxon>Bifidobacteriales</taxon>
        <taxon>Bifidobacteriaceae</taxon>
        <taxon>Bifidobacterium</taxon>
    </lineage>
</organism>
<protein>
    <submittedName>
        <fullName evidence="1">Uncharacterized protein</fullName>
    </submittedName>
</protein>
<evidence type="ECO:0000313" key="2">
    <source>
        <dbReference type="Proteomes" id="UP000412028"/>
    </source>
</evidence>
<dbReference type="EMBL" id="RZUI01000002">
    <property type="protein sequence ID" value="KAA8831659.1"/>
    <property type="molecule type" value="Genomic_DNA"/>
</dbReference>
<dbReference type="Proteomes" id="UP000412028">
    <property type="component" value="Unassembled WGS sequence"/>
</dbReference>
<sequence length="154" mass="16014">MGIELIDTITPKNNGSFPMVNAKDVDVDGVRLPEKLEELAAGGNVESATDSDISNLFRLGDLTVSVAPRTGGQTVLVAPAMESGNMLRYLITDSDKTPVIVYDQPYVTANGWTGLPGNGEVSGAEGQVITVVEMTEQGAKARKAGSAVLPAPLA</sequence>
<evidence type="ECO:0000313" key="1">
    <source>
        <dbReference type="EMBL" id="KAA8831659.1"/>
    </source>
</evidence>
<accession>A0A5M9ZW18</accession>
<reference evidence="1 2" key="1">
    <citation type="journal article" date="2019" name="Syst. Appl. Microbiol.">
        <title>Characterization of Bifidobacterium species in feaces of the Egyptian fruit bat: Description of B. vespertilionis sp. nov. and B. rousetti sp. nov.</title>
        <authorList>
            <person name="Modesto M."/>
            <person name="Satti M."/>
            <person name="Watanabe K."/>
            <person name="Puglisi E."/>
            <person name="Morelli L."/>
            <person name="Huang C.-H."/>
            <person name="Liou J.-S."/>
            <person name="Miyashita M."/>
            <person name="Tamura T."/>
            <person name="Saito S."/>
            <person name="Mori K."/>
            <person name="Huang L."/>
            <person name="Sciavilla P."/>
            <person name="Sandri C."/>
            <person name="Spiezio C."/>
            <person name="Vitali F."/>
            <person name="Cavalieri D."/>
            <person name="Perpetuini G."/>
            <person name="Tofalo R."/>
            <person name="Bonetti A."/>
            <person name="Arita M."/>
            <person name="Mattarelli P."/>
        </authorList>
    </citation>
    <scope>NUCLEOTIDE SEQUENCE [LARGE SCALE GENOMIC DNA]</scope>
    <source>
        <strain evidence="1 2">RST7</strain>
    </source>
</reference>